<dbReference type="Pfam" id="PF04488">
    <property type="entry name" value="Gly_transf_sug"/>
    <property type="match status" value="1"/>
</dbReference>
<comment type="similarity">
    <text evidence="2">Belongs to the glycosyltransferase 32 family.</text>
</comment>
<dbReference type="OrthoDB" id="3647at2759"/>
<reference evidence="8 9" key="1">
    <citation type="submission" date="2019-04" db="EMBL/GenBank/DDBJ databases">
        <title>Friends and foes A comparative genomics studyof 23 Aspergillus species from section Flavi.</title>
        <authorList>
            <consortium name="DOE Joint Genome Institute"/>
            <person name="Kjaerbolling I."/>
            <person name="Vesth T."/>
            <person name="Frisvad J.C."/>
            <person name="Nybo J.L."/>
            <person name="Theobald S."/>
            <person name="Kildgaard S."/>
            <person name="Isbrandt T."/>
            <person name="Kuo A."/>
            <person name="Sato A."/>
            <person name="Lyhne E.K."/>
            <person name="Kogle M.E."/>
            <person name="Wiebenga A."/>
            <person name="Kun R.S."/>
            <person name="Lubbers R.J."/>
            <person name="Makela M.R."/>
            <person name="Barry K."/>
            <person name="Chovatia M."/>
            <person name="Clum A."/>
            <person name="Daum C."/>
            <person name="Haridas S."/>
            <person name="He G."/>
            <person name="LaButti K."/>
            <person name="Lipzen A."/>
            <person name="Mondo S."/>
            <person name="Riley R."/>
            <person name="Salamov A."/>
            <person name="Simmons B.A."/>
            <person name="Magnuson J.K."/>
            <person name="Henrissat B."/>
            <person name="Mortensen U.H."/>
            <person name="Larsen T.O."/>
            <person name="Devries R.P."/>
            <person name="Grigoriev I.V."/>
            <person name="Machida M."/>
            <person name="Baker S.E."/>
            <person name="Andersen M.R."/>
        </authorList>
    </citation>
    <scope>NUCLEOTIDE SEQUENCE [LARGE SCALE GENOMIC DNA]</scope>
    <source>
        <strain evidence="8 9">CBS 763.97</strain>
    </source>
</reference>
<evidence type="ECO:0000256" key="2">
    <source>
        <dbReference type="ARBA" id="ARBA00009003"/>
    </source>
</evidence>
<keyword evidence="6 7" id="KW-0472">Membrane</keyword>
<comment type="subcellular location">
    <subcellularLocation>
        <location evidence="1">Membrane</location>
        <topology evidence="1">Multi-pass membrane protein</topology>
    </subcellularLocation>
</comment>
<evidence type="ECO:0000313" key="8">
    <source>
        <dbReference type="EMBL" id="KAE8366255.1"/>
    </source>
</evidence>
<dbReference type="EMBL" id="ML737616">
    <property type="protein sequence ID" value="KAE8366255.1"/>
    <property type="molecule type" value="Genomic_DNA"/>
</dbReference>
<dbReference type="RefSeq" id="XP_031929336.1">
    <property type="nucleotide sequence ID" value="XM_032075487.1"/>
</dbReference>
<protein>
    <submittedName>
        <fullName evidence="8">Nucleotide-diphospho-sugar transferase</fullName>
    </submittedName>
</protein>
<organism evidence="8 9">
    <name type="scientific">Aspergillus caelatus</name>
    <dbReference type="NCBI Taxonomy" id="61420"/>
    <lineage>
        <taxon>Eukaryota</taxon>
        <taxon>Fungi</taxon>
        <taxon>Dikarya</taxon>
        <taxon>Ascomycota</taxon>
        <taxon>Pezizomycotina</taxon>
        <taxon>Eurotiomycetes</taxon>
        <taxon>Eurotiomycetidae</taxon>
        <taxon>Eurotiales</taxon>
        <taxon>Aspergillaceae</taxon>
        <taxon>Aspergillus</taxon>
        <taxon>Aspergillus subgen. Circumdati</taxon>
    </lineage>
</organism>
<evidence type="ECO:0000256" key="6">
    <source>
        <dbReference type="ARBA" id="ARBA00023136"/>
    </source>
</evidence>
<dbReference type="PANTHER" id="PTHR32385:SF20">
    <property type="entry name" value="MANNOSYL PHOSPHORYLINOSITOL CERAMIDE SYNTHASE CSH1-RELATED"/>
    <property type="match status" value="1"/>
</dbReference>
<evidence type="ECO:0000256" key="1">
    <source>
        <dbReference type="ARBA" id="ARBA00004141"/>
    </source>
</evidence>
<evidence type="ECO:0000256" key="4">
    <source>
        <dbReference type="ARBA" id="ARBA00022692"/>
    </source>
</evidence>
<keyword evidence="4 7" id="KW-0812">Transmembrane</keyword>
<sequence>MICSSKTCIRSRRLLIFLAVNWLIVLFMLHRAFPLIQLLVENGTADTISHAALTASSAGLADQSELIPKIIHQTYKSDTIPSRWLDARNSCIDMHPDYEYMLWTDKKARAFIATKYPWFLDSFDGYRNAIQRADAIRYFILVYYGGIYIDLDDGCNRRLDKLLIYPAWVRRTTPTGISNDVIGSIPQHPFFLQVIEALKPYDRNWILPYVTIMYTTGPLFLSVIWRQYTLHGPSRTWPVRILSLEDYGLHRNSFFTQYNGSSWHGGDASVIFWMGRHWLFLTFCGVIVGALVILFNWWMYCQLIAWYPRFHLCHSLCPGPFRHPFQSTWGKLLKCVSKAKLTDDEEAESVTE</sequence>
<keyword evidence="9" id="KW-1185">Reference proteome</keyword>
<dbReference type="InterPro" id="IPR029044">
    <property type="entry name" value="Nucleotide-diphossugar_trans"/>
</dbReference>
<dbReference type="FunFam" id="3.90.550.20:FF:000001">
    <property type="entry name" value="MIPC synthase subunit (SurA)"/>
    <property type="match status" value="1"/>
</dbReference>
<dbReference type="SUPFAM" id="SSF53448">
    <property type="entry name" value="Nucleotide-diphospho-sugar transferases"/>
    <property type="match status" value="1"/>
</dbReference>
<accession>A0A5N7A949</accession>
<keyword evidence="5 7" id="KW-1133">Transmembrane helix</keyword>
<dbReference type="InterPro" id="IPR007577">
    <property type="entry name" value="GlycoTrfase_DXD_sugar-bd_CS"/>
</dbReference>
<dbReference type="Gene3D" id="3.90.550.20">
    <property type="match status" value="1"/>
</dbReference>
<dbReference type="InterPro" id="IPR051706">
    <property type="entry name" value="Glycosyltransferase_domain"/>
</dbReference>
<feature type="transmembrane region" description="Helical" evidence="7">
    <location>
        <begin position="278"/>
        <end position="300"/>
    </location>
</feature>
<evidence type="ECO:0000256" key="3">
    <source>
        <dbReference type="ARBA" id="ARBA00022679"/>
    </source>
</evidence>
<evidence type="ECO:0000313" key="9">
    <source>
        <dbReference type="Proteomes" id="UP000326268"/>
    </source>
</evidence>
<dbReference type="PANTHER" id="PTHR32385">
    <property type="entry name" value="MANNOSYL PHOSPHORYLINOSITOL CERAMIDE SYNTHASE"/>
    <property type="match status" value="1"/>
</dbReference>
<evidence type="ECO:0000256" key="7">
    <source>
        <dbReference type="SAM" id="Phobius"/>
    </source>
</evidence>
<gene>
    <name evidence="8" type="ORF">BDV27DRAFT_171019</name>
</gene>
<evidence type="ECO:0000256" key="5">
    <source>
        <dbReference type="ARBA" id="ARBA00022989"/>
    </source>
</evidence>
<dbReference type="GO" id="GO:0016020">
    <property type="term" value="C:membrane"/>
    <property type="evidence" value="ECO:0007669"/>
    <property type="project" value="UniProtKB-SubCell"/>
</dbReference>
<dbReference type="GO" id="GO:0000030">
    <property type="term" value="F:mannosyltransferase activity"/>
    <property type="evidence" value="ECO:0007669"/>
    <property type="project" value="TreeGrafter"/>
</dbReference>
<feature type="transmembrane region" description="Helical" evidence="7">
    <location>
        <begin position="14"/>
        <end position="33"/>
    </location>
</feature>
<dbReference type="GO" id="GO:0051999">
    <property type="term" value="P:mannosyl-inositol phosphorylceramide biosynthetic process"/>
    <property type="evidence" value="ECO:0007669"/>
    <property type="project" value="TreeGrafter"/>
</dbReference>
<dbReference type="GeneID" id="43659933"/>
<name>A0A5N7A949_9EURO</name>
<dbReference type="AlphaFoldDB" id="A0A5N7A949"/>
<proteinExistence type="inferred from homology"/>
<dbReference type="Proteomes" id="UP000326268">
    <property type="component" value="Unassembled WGS sequence"/>
</dbReference>
<keyword evidence="3 8" id="KW-0808">Transferase</keyword>